<reference evidence="4 5" key="1">
    <citation type="submission" date="2019-07" db="EMBL/GenBank/DDBJ databases">
        <title>Complete genome sequence of Comamonas sp. NLF 7-7 isolated from livestock.</title>
        <authorList>
            <person name="Kim D.H."/>
            <person name="Kim J.G."/>
        </authorList>
    </citation>
    <scope>NUCLEOTIDE SEQUENCE [LARGE SCALE GENOMIC DNA]</scope>
    <source>
        <strain evidence="4 5">NLF 7-7</strain>
    </source>
</reference>
<dbReference type="InterPro" id="IPR052521">
    <property type="entry name" value="Cell_div_SPOR-domain"/>
</dbReference>
<feature type="compositionally biased region" description="Low complexity" evidence="1">
    <location>
        <begin position="115"/>
        <end position="151"/>
    </location>
</feature>
<feature type="region of interest" description="Disordered" evidence="1">
    <location>
        <begin position="91"/>
        <end position="192"/>
    </location>
</feature>
<feature type="compositionally biased region" description="Low complexity" evidence="1">
    <location>
        <begin position="175"/>
        <end position="189"/>
    </location>
</feature>
<accession>A0A5B8RVF9</accession>
<dbReference type="Gene3D" id="3.30.70.1070">
    <property type="entry name" value="Sporulation related repeat"/>
    <property type="match status" value="1"/>
</dbReference>
<sequence>MAFFKFPWTPRAQEPARAAPPKRGRAAQAQAQSMEELRRNARHRLMGAALLVLVGVIVFPLVFDTEPRTMAVDVAMDIPDRNTVAPLVVGAAHPPAEGEPPLANAGLTPGEEQLQASAPRAASAAAQPEVDAGAAHKAAPEAAPAAPAQARAEPKPEPKPEPKAEPKPEPKPEPAKSAPAPTPAASSEAQRARALLEGHAPATVASAAAPAAATAGQGERYIVQVGAYADQGKVREVRAQLERAGIKTYAQDIQGKGGVRTTRVRVGPFGSRAEAGKVLERVKGLGLDGVVLTL</sequence>
<evidence type="ECO:0000256" key="1">
    <source>
        <dbReference type="SAM" id="MobiDB-lite"/>
    </source>
</evidence>
<feature type="region of interest" description="Disordered" evidence="1">
    <location>
        <begin position="1"/>
        <end position="25"/>
    </location>
</feature>
<dbReference type="GO" id="GO:0030428">
    <property type="term" value="C:cell septum"/>
    <property type="evidence" value="ECO:0007669"/>
    <property type="project" value="TreeGrafter"/>
</dbReference>
<name>A0A5B8RVF9_9BURK</name>
<dbReference type="Proteomes" id="UP000321199">
    <property type="component" value="Chromosome"/>
</dbReference>
<feature type="compositionally biased region" description="Basic and acidic residues" evidence="1">
    <location>
        <begin position="152"/>
        <end position="174"/>
    </location>
</feature>
<dbReference type="EMBL" id="CP042344">
    <property type="protein sequence ID" value="QEA11767.1"/>
    <property type="molecule type" value="Genomic_DNA"/>
</dbReference>
<dbReference type="InterPro" id="IPR007730">
    <property type="entry name" value="SPOR-like_dom"/>
</dbReference>
<gene>
    <name evidence="4" type="ORF">FOZ74_01210</name>
</gene>
<evidence type="ECO:0000313" key="4">
    <source>
        <dbReference type="EMBL" id="QEA11767.1"/>
    </source>
</evidence>
<feature type="compositionally biased region" description="Low complexity" evidence="1">
    <location>
        <begin position="10"/>
        <end position="19"/>
    </location>
</feature>
<dbReference type="GO" id="GO:0032153">
    <property type="term" value="C:cell division site"/>
    <property type="evidence" value="ECO:0007669"/>
    <property type="project" value="TreeGrafter"/>
</dbReference>
<keyword evidence="2" id="KW-1133">Transmembrane helix</keyword>
<evidence type="ECO:0000256" key="2">
    <source>
        <dbReference type="SAM" id="Phobius"/>
    </source>
</evidence>
<dbReference type="PANTHER" id="PTHR38687">
    <property type="entry name" value="CELL DIVISION PROTEIN DEDD-RELATED"/>
    <property type="match status" value="1"/>
</dbReference>
<dbReference type="GO" id="GO:0042834">
    <property type="term" value="F:peptidoglycan binding"/>
    <property type="evidence" value="ECO:0007669"/>
    <property type="project" value="InterPro"/>
</dbReference>
<dbReference type="KEGG" id="cof:FOZ74_01210"/>
<feature type="compositionally biased region" description="Low complexity" evidence="1">
    <location>
        <begin position="91"/>
        <end position="103"/>
    </location>
</feature>
<feature type="transmembrane region" description="Helical" evidence="2">
    <location>
        <begin position="45"/>
        <end position="63"/>
    </location>
</feature>
<organism evidence="4 5">
    <name type="scientific">Comamonas flocculans</name>
    <dbReference type="NCBI Taxonomy" id="2597701"/>
    <lineage>
        <taxon>Bacteria</taxon>
        <taxon>Pseudomonadati</taxon>
        <taxon>Pseudomonadota</taxon>
        <taxon>Betaproteobacteria</taxon>
        <taxon>Burkholderiales</taxon>
        <taxon>Comamonadaceae</taxon>
        <taxon>Comamonas</taxon>
    </lineage>
</organism>
<evidence type="ECO:0000313" key="5">
    <source>
        <dbReference type="Proteomes" id="UP000321199"/>
    </source>
</evidence>
<evidence type="ECO:0000259" key="3">
    <source>
        <dbReference type="PROSITE" id="PS51724"/>
    </source>
</evidence>
<keyword evidence="2" id="KW-0472">Membrane</keyword>
<keyword evidence="2" id="KW-0812">Transmembrane</keyword>
<proteinExistence type="predicted"/>
<dbReference type="GO" id="GO:0032506">
    <property type="term" value="P:cytokinetic process"/>
    <property type="evidence" value="ECO:0007669"/>
    <property type="project" value="TreeGrafter"/>
</dbReference>
<dbReference type="SUPFAM" id="SSF110997">
    <property type="entry name" value="Sporulation related repeat"/>
    <property type="match status" value="1"/>
</dbReference>
<protein>
    <submittedName>
        <fullName evidence="4">SPOR domain-containing protein</fullName>
    </submittedName>
</protein>
<dbReference type="Pfam" id="PF05036">
    <property type="entry name" value="SPOR"/>
    <property type="match status" value="1"/>
</dbReference>
<dbReference type="AlphaFoldDB" id="A0A5B8RVF9"/>
<dbReference type="PROSITE" id="PS51724">
    <property type="entry name" value="SPOR"/>
    <property type="match status" value="1"/>
</dbReference>
<keyword evidence="5" id="KW-1185">Reference proteome</keyword>
<dbReference type="InterPro" id="IPR036680">
    <property type="entry name" value="SPOR-like_sf"/>
</dbReference>
<dbReference type="PANTHER" id="PTHR38687:SF1">
    <property type="entry name" value="CELL DIVISION PROTEIN DEDD"/>
    <property type="match status" value="1"/>
</dbReference>
<dbReference type="OrthoDB" id="9181370at2"/>
<feature type="domain" description="SPOR" evidence="3">
    <location>
        <begin position="215"/>
        <end position="294"/>
    </location>
</feature>